<evidence type="ECO:0000256" key="3">
    <source>
        <dbReference type="ARBA" id="ARBA00023163"/>
    </source>
</evidence>
<evidence type="ECO:0000256" key="2">
    <source>
        <dbReference type="ARBA" id="ARBA00023125"/>
    </source>
</evidence>
<keyword evidence="3" id="KW-0804">Transcription</keyword>
<evidence type="ECO:0000256" key="4">
    <source>
        <dbReference type="PROSITE-ProRule" id="PRU00335"/>
    </source>
</evidence>
<dbReference type="Gene3D" id="1.10.357.10">
    <property type="entry name" value="Tetracycline Repressor, domain 2"/>
    <property type="match status" value="1"/>
</dbReference>
<protein>
    <submittedName>
        <fullName evidence="6">TetR/AcrR family transcriptional regulator</fullName>
    </submittedName>
</protein>
<proteinExistence type="predicted"/>
<dbReference type="PANTHER" id="PTHR30055:SF234">
    <property type="entry name" value="HTH-TYPE TRANSCRIPTIONAL REGULATOR BETI"/>
    <property type="match status" value="1"/>
</dbReference>
<dbReference type="InterPro" id="IPR001647">
    <property type="entry name" value="HTH_TetR"/>
</dbReference>
<dbReference type="SUPFAM" id="SSF46689">
    <property type="entry name" value="Homeodomain-like"/>
    <property type="match status" value="1"/>
</dbReference>
<reference evidence="6 7" key="1">
    <citation type="submission" date="2019-03" db="EMBL/GenBank/DDBJ databases">
        <title>Genomic features of bacteria from cold environments.</title>
        <authorList>
            <person name="Shen L."/>
        </authorList>
    </citation>
    <scope>NUCLEOTIDE SEQUENCE [LARGE SCALE GENOMIC DNA]</scope>
    <source>
        <strain evidence="7">T3246-1</strain>
    </source>
</reference>
<dbReference type="PANTHER" id="PTHR30055">
    <property type="entry name" value="HTH-TYPE TRANSCRIPTIONAL REGULATOR RUTR"/>
    <property type="match status" value="1"/>
</dbReference>
<gene>
    <name evidence="6" type="ORF">EXU48_09165</name>
</gene>
<dbReference type="PRINTS" id="PR00455">
    <property type="entry name" value="HTHTETR"/>
</dbReference>
<keyword evidence="2 4" id="KW-0238">DNA-binding</keyword>
<sequence>MLDAAAALWARDFSAPFGAIAERAEVSRSTLHRYFADRQALVDALLVDSLDHLNGADPESASDEDPMDALERHLRAGIEIGDRVIFLFADPDRFAGNPNWPADDSSEGLTPLLDRARAEGAIAADIPNAWAENLFYAVLYTAAEVSAGDVPRHMAADLAVRSFRRSMAG</sequence>
<keyword evidence="1" id="KW-0805">Transcription regulation</keyword>
<dbReference type="Pfam" id="PF00440">
    <property type="entry name" value="TetR_N"/>
    <property type="match status" value="1"/>
</dbReference>
<feature type="DNA-binding region" description="H-T-H motif" evidence="4">
    <location>
        <begin position="16"/>
        <end position="35"/>
    </location>
</feature>
<evidence type="ECO:0000313" key="7">
    <source>
        <dbReference type="Proteomes" id="UP000504882"/>
    </source>
</evidence>
<dbReference type="InterPro" id="IPR050109">
    <property type="entry name" value="HTH-type_TetR-like_transc_reg"/>
</dbReference>
<dbReference type="Proteomes" id="UP000504882">
    <property type="component" value="Unassembled WGS sequence"/>
</dbReference>
<evidence type="ECO:0000313" key="6">
    <source>
        <dbReference type="EMBL" id="TDE95159.1"/>
    </source>
</evidence>
<accession>A0ABY2E553</accession>
<name>A0ABY2E553_9MICO</name>
<dbReference type="EMBL" id="SMNA01000004">
    <property type="protein sequence ID" value="TDE95159.1"/>
    <property type="molecule type" value="Genomic_DNA"/>
</dbReference>
<comment type="caution">
    <text evidence="6">The sequence shown here is derived from an EMBL/GenBank/DDBJ whole genome shotgun (WGS) entry which is preliminary data.</text>
</comment>
<evidence type="ECO:0000256" key="1">
    <source>
        <dbReference type="ARBA" id="ARBA00023015"/>
    </source>
</evidence>
<dbReference type="InterPro" id="IPR009057">
    <property type="entry name" value="Homeodomain-like_sf"/>
</dbReference>
<keyword evidence="7" id="KW-1185">Reference proteome</keyword>
<dbReference type="PROSITE" id="PS50977">
    <property type="entry name" value="HTH_TETR_2"/>
    <property type="match status" value="1"/>
</dbReference>
<evidence type="ECO:0000259" key="5">
    <source>
        <dbReference type="PROSITE" id="PS50977"/>
    </source>
</evidence>
<organism evidence="6 7">
    <name type="scientific">Occultella glacieicola</name>
    <dbReference type="NCBI Taxonomy" id="2518684"/>
    <lineage>
        <taxon>Bacteria</taxon>
        <taxon>Bacillati</taxon>
        <taxon>Actinomycetota</taxon>
        <taxon>Actinomycetes</taxon>
        <taxon>Micrococcales</taxon>
        <taxon>Ruaniaceae</taxon>
        <taxon>Occultella</taxon>
    </lineage>
</organism>
<feature type="domain" description="HTH tetR-type" evidence="5">
    <location>
        <begin position="1"/>
        <end position="53"/>
    </location>
</feature>